<keyword evidence="6" id="KW-0472">Membrane</keyword>
<evidence type="ECO:0000259" key="7">
    <source>
        <dbReference type="Pfam" id="PF04577"/>
    </source>
</evidence>
<comment type="caution">
    <text evidence="8">The sequence shown here is derived from an EMBL/GenBank/DDBJ whole genome shotgun (WGS) entry which is preliminary data.</text>
</comment>
<dbReference type="PANTHER" id="PTHR20961">
    <property type="entry name" value="GLYCOSYLTRANSFERASE"/>
    <property type="match status" value="1"/>
</dbReference>
<evidence type="ECO:0000256" key="3">
    <source>
        <dbReference type="ARBA" id="ARBA00022679"/>
    </source>
</evidence>
<sequence length="532" mass="60456">MKASTSTLIKQKHSCPIISTTKYSFLVLLVFFLSYVLASLFNSLSFSNTSDSRAFLNQYREAINKNTNDNETKTLISKLRDSVTFLPLKDLRFERTALDGNTWFMSTLNDTYIKNETQYIYFPSQTSKGRLLCLKVSNISDENYYALAWSESLPESAVLLKGLSFISSTYYEFSNLWHGLGALAPFVGWSLKKGCLQPRRWVLFQQCGLKTTTGSWLKKVMGANFGELPIESFEYGGKVPYCFQKALVMRHDLGKMVMEKRFETFQQIRCKARSVCGINPKGKGRELNENGVPIIRLTLLMRRGTRAFKDPQAVTEIFGEECEKVEGCILKVVQSEKLSFCEQVKEMAYTDIVASPHGAQLTNMIFLDQNSSVMEFFPKGWLELAGQGQYAHHWLAASAGMKHQGAWWDKLDKKECAHPEEDIKCFDAYKDGNIGHNKTYFASWARNVLNQVKHSKQATQNTDTAAAPGQRRIPTVHPPSPPLSRAKGHCFVIIQRLRRQHEIQPFRIVFHEFIVRSGGQRLLEFSNGCGAK</sequence>
<keyword evidence="4" id="KW-0325">Glycoprotein</keyword>
<organism evidence="8 9">
    <name type="scientific">Nepenthes gracilis</name>
    <name type="common">Slender pitcher plant</name>
    <dbReference type="NCBI Taxonomy" id="150966"/>
    <lineage>
        <taxon>Eukaryota</taxon>
        <taxon>Viridiplantae</taxon>
        <taxon>Streptophyta</taxon>
        <taxon>Embryophyta</taxon>
        <taxon>Tracheophyta</taxon>
        <taxon>Spermatophyta</taxon>
        <taxon>Magnoliopsida</taxon>
        <taxon>eudicotyledons</taxon>
        <taxon>Gunneridae</taxon>
        <taxon>Pentapetalae</taxon>
        <taxon>Caryophyllales</taxon>
        <taxon>Nepenthaceae</taxon>
        <taxon>Nepenthes</taxon>
    </lineage>
</organism>
<dbReference type="AlphaFoldDB" id="A0AAD3XYN1"/>
<accession>A0AAD3XYN1</accession>
<feature type="region of interest" description="Disordered" evidence="5">
    <location>
        <begin position="456"/>
        <end position="480"/>
    </location>
</feature>
<dbReference type="InterPro" id="IPR007657">
    <property type="entry name" value="Glycosyltransferase_61"/>
</dbReference>
<dbReference type="InterPro" id="IPR049625">
    <property type="entry name" value="Glyco_transf_61_cat"/>
</dbReference>
<evidence type="ECO:0000256" key="4">
    <source>
        <dbReference type="ARBA" id="ARBA00023180"/>
    </source>
</evidence>
<evidence type="ECO:0000313" key="9">
    <source>
        <dbReference type="Proteomes" id="UP001279734"/>
    </source>
</evidence>
<keyword evidence="2" id="KW-0328">Glycosyltransferase</keyword>
<gene>
    <name evidence="8" type="ORF">Nepgr_024281</name>
</gene>
<dbReference type="GO" id="GO:0000139">
    <property type="term" value="C:Golgi membrane"/>
    <property type="evidence" value="ECO:0007669"/>
    <property type="project" value="UniProtKB-SubCell"/>
</dbReference>
<dbReference type="GO" id="GO:0016763">
    <property type="term" value="F:pentosyltransferase activity"/>
    <property type="evidence" value="ECO:0007669"/>
    <property type="project" value="UniProtKB-ARBA"/>
</dbReference>
<evidence type="ECO:0000256" key="2">
    <source>
        <dbReference type="ARBA" id="ARBA00022676"/>
    </source>
</evidence>
<evidence type="ECO:0000256" key="5">
    <source>
        <dbReference type="SAM" id="MobiDB-lite"/>
    </source>
</evidence>
<feature type="transmembrane region" description="Helical" evidence="6">
    <location>
        <begin position="21"/>
        <end position="41"/>
    </location>
</feature>
<evidence type="ECO:0000313" key="8">
    <source>
        <dbReference type="EMBL" id="GMH22438.1"/>
    </source>
</evidence>
<dbReference type="Pfam" id="PF04577">
    <property type="entry name" value="Glyco_transf_61"/>
    <property type="match status" value="1"/>
</dbReference>
<feature type="domain" description="Glycosyltransferase 61 catalytic" evidence="7">
    <location>
        <begin position="259"/>
        <end position="374"/>
    </location>
</feature>
<keyword evidence="9" id="KW-1185">Reference proteome</keyword>
<reference evidence="8" key="1">
    <citation type="submission" date="2023-05" db="EMBL/GenBank/DDBJ databases">
        <title>Nepenthes gracilis genome sequencing.</title>
        <authorList>
            <person name="Fukushima K."/>
        </authorList>
    </citation>
    <scope>NUCLEOTIDE SEQUENCE</scope>
    <source>
        <strain evidence="8">SING2019-196</strain>
    </source>
</reference>
<keyword evidence="6" id="KW-1133">Transmembrane helix</keyword>
<keyword evidence="3" id="KW-0808">Transferase</keyword>
<evidence type="ECO:0000256" key="6">
    <source>
        <dbReference type="SAM" id="Phobius"/>
    </source>
</evidence>
<comment type="subcellular location">
    <subcellularLocation>
        <location evidence="1">Golgi apparatus membrane</location>
        <topology evidence="1">Single-pass type II membrane protein</topology>
    </subcellularLocation>
</comment>
<dbReference type="PANTHER" id="PTHR20961:SF35">
    <property type="entry name" value="GLYCOSYLTRANSFERASE FAMILY 61 PROTEIN"/>
    <property type="match status" value="1"/>
</dbReference>
<dbReference type="EMBL" id="BSYO01000024">
    <property type="protein sequence ID" value="GMH22438.1"/>
    <property type="molecule type" value="Genomic_DNA"/>
</dbReference>
<proteinExistence type="predicted"/>
<protein>
    <recommendedName>
        <fullName evidence="7">Glycosyltransferase 61 catalytic domain-containing protein</fullName>
    </recommendedName>
</protein>
<dbReference type="Proteomes" id="UP001279734">
    <property type="component" value="Unassembled WGS sequence"/>
</dbReference>
<evidence type="ECO:0000256" key="1">
    <source>
        <dbReference type="ARBA" id="ARBA00004323"/>
    </source>
</evidence>
<name>A0AAD3XYN1_NEPGR</name>
<keyword evidence="6" id="KW-0812">Transmembrane</keyword>